<sequence length="107" mass="11944">MSIKVSTHELLLDTLMENPNLKAALVLDDRGYIIAKRGKAHCVKGEEDDDATLITVKKGGLESVYLVEIKGEFLVTIFDERLNFERIKTNVDATLEKFELAPPPNEG</sequence>
<organism evidence="1 2">
    <name type="scientific">Microvenator marinus</name>
    <dbReference type="NCBI Taxonomy" id="2600177"/>
    <lineage>
        <taxon>Bacteria</taxon>
        <taxon>Deltaproteobacteria</taxon>
        <taxon>Bradymonadales</taxon>
        <taxon>Microvenatoraceae</taxon>
        <taxon>Microvenator</taxon>
    </lineage>
</organism>
<keyword evidence="2" id="KW-1185">Reference proteome</keyword>
<dbReference type="KEGG" id="bbae:FRD01_10320"/>
<proteinExistence type="predicted"/>
<dbReference type="Proteomes" id="UP000321595">
    <property type="component" value="Chromosome"/>
</dbReference>
<gene>
    <name evidence="1" type="ORF">FRD01_10320</name>
</gene>
<accession>A0A5B8XR56</accession>
<evidence type="ECO:0000313" key="1">
    <source>
        <dbReference type="EMBL" id="QED27627.1"/>
    </source>
</evidence>
<name>A0A5B8XR56_9DELT</name>
<dbReference type="EMBL" id="CP042467">
    <property type="protein sequence ID" value="QED27627.1"/>
    <property type="molecule type" value="Genomic_DNA"/>
</dbReference>
<dbReference type="AlphaFoldDB" id="A0A5B8XR56"/>
<evidence type="ECO:0000313" key="2">
    <source>
        <dbReference type="Proteomes" id="UP000321595"/>
    </source>
</evidence>
<protein>
    <recommendedName>
        <fullName evidence="3">Roadblock/LAMTOR2 domain-containing protein</fullName>
    </recommendedName>
</protein>
<reference evidence="1 2" key="1">
    <citation type="submission" date="2019-08" db="EMBL/GenBank/DDBJ databases">
        <authorList>
            <person name="Liang Q."/>
        </authorList>
    </citation>
    <scope>NUCLEOTIDE SEQUENCE [LARGE SCALE GENOMIC DNA]</scope>
    <source>
        <strain evidence="1 2">V1718</strain>
    </source>
</reference>
<evidence type="ECO:0008006" key="3">
    <source>
        <dbReference type="Google" id="ProtNLM"/>
    </source>
</evidence>
<dbReference type="RefSeq" id="WP_146959331.1">
    <property type="nucleotide sequence ID" value="NZ_CP042467.1"/>
</dbReference>